<sequence>MSHIAIAVNPLDLPEIRLALADNLSLHTLSICVRVNKDWYWSFISPLWREITLSVNPENKWPFSTGNTTLDLAVKHKEFIQCLNVEDLNKWKNEESEEFWSAISGFSTLRSLELGQVYGAQAIVKHESIQRLGPQYSNLNDLDFDPNINLASESYEEILSSCPQLQTLRGGNVKAVVLTEGRSWVCTKLRLWSLGLDFGPADDYRGKITKLTESPDSTPSRSTKEEVGQWVEQMRNQVCLQLFGRMSLLVNLQTADFRVKNLRGCPWPLLLLDHQDSGLERLLQCPRLKEVMFDWDESELETYDWIKTHWKNININSPPDSADDYDDDEDYGFFDNGGYGDYSDYYTSDEDYY</sequence>
<dbReference type="SUPFAM" id="SSF52047">
    <property type="entry name" value="RNI-like"/>
    <property type="match status" value="1"/>
</dbReference>
<protein>
    <submittedName>
        <fullName evidence="1">Uncharacterized protein</fullName>
    </submittedName>
</protein>
<dbReference type="EMBL" id="BQFW01000008">
    <property type="protein sequence ID" value="GJJ74264.1"/>
    <property type="molecule type" value="Genomic_DNA"/>
</dbReference>
<evidence type="ECO:0000313" key="1">
    <source>
        <dbReference type="EMBL" id="GJJ74264.1"/>
    </source>
</evidence>
<evidence type="ECO:0000313" key="2">
    <source>
        <dbReference type="Proteomes" id="UP000827284"/>
    </source>
</evidence>
<dbReference type="OrthoDB" id="2354556at2759"/>
<reference evidence="1" key="1">
    <citation type="submission" date="2021-11" db="EMBL/GenBank/DDBJ databases">
        <authorList>
            <person name="Herlambang A."/>
            <person name="Guo Y."/>
            <person name="Takashima Y."/>
            <person name="Nishizawa T."/>
        </authorList>
    </citation>
    <scope>NUCLEOTIDE SEQUENCE</scope>
    <source>
        <strain evidence="1">E1425</strain>
    </source>
</reference>
<reference evidence="1" key="2">
    <citation type="journal article" date="2022" name="Microbiol. Resour. Announc.">
        <title>Whole-Genome Sequence of Entomortierella parvispora E1425, a Mucoromycotan Fungus Associated with Burkholderiaceae-Related Endosymbiotic Bacteria.</title>
        <authorList>
            <person name="Herlambang A."/>
            <person name="Guo Y."/>
            <person name="Takashima Y."/>
            <person name="Narisawa K."/>
            <person name="Ohta H."/>
            <person name="Nishizawa T."/>
        </authorList>
    </citation>
    <scope>NUCLEOTIDE SEQUENCE</scope>
    <source>
        <strain evidence="1">E1425</strain>
    </source>
</reference>
<accession>A0A9P3HCP9</accession>
<comment type="caution">
    <text evidence="1">The sequence shown here is derived from an EMBL/GenBank/DDBJ whole genome shotgun (WGS) entry which is preliminary data.</text>
</comment>
<name>A0A9P3HCP9_9FUNG</name>
<gene>
    <name evidence="1" type="ORF">EMPS_06622</name>
</gene>
<dbReference type="Gene3D" id="3.80.10.10">
    <property type="entry name" value="Ribonuclease Inhibitor"/>
    <property type="match status" value="1"/>
</dbReference>
<dbReference type="InterPro" id="IPR032675">
    <property type="entry name" value="LRR_dom_sf"/>
</dbReference>
<keyword evidence="2" id="KW-1185">Reference proteome</keyword>
<proteinExistence type="predicted"/>
<dbReference type="Proteomes" id="UP000827284">
    <property type="component" value="Unassembled WGS sequence"/>
</dbReference>
<organism evidence="1 2">
    <name type="scientific">Entomortierella parvispora</name>
    <dbReference type="NCBI Taxonomy" id="205924"/>
    <lineage>
        <taxon>Eukaryota</taxon>
        <taxon>Fungi</taxon>
        <taxon>Fungi incertae sedis</taxon>
        <taxon>Mucoromycota</taxon>
        <taxon>Mortierellomycotina</taxon>
        <taxon>Mortierellomycetes</taxon>
        <taxon>Mortierellales</taxon>
        <taxon>Mortierellaceae</taxon>
        <taxon>Entomortierella</taxon>
    </lineage>
</organism>
<dbReference type="AlphaFoldDB" id="A0A9P3HCP9"/>